<comment type="caution">
    <text evidence="5">The sequence shown here is derived from an EMBL/GenBank/DDBJ whole genome shotgun (WGS) entry which is preliminary data.</text>
</comment>
<feature type="region of interest" description="Disordered" evidence="3">
    <location>
        <begin position="272"/>
        <end position="301"/>
    </location>
</feature>
<evidence type="ECO:0000256" key="3">
    <source>
        <dbReference type="SAM" id="MobiDB-lite"/>
    </source>
</evidence>
<keyword evidence="6" id="KW-1185">Reference proteome</keyword>
<organism evidence="5 6">
    <name type="scientific">Chlorella sorokiniana</name>
    <name type="common">Freshwater green alga</name>
    <dbReference type="NCBI Taxonomy" id="3076"/>
    <lineage>
        <taxon>Eukaryota</taxon>
        <taxon>Viridiplantae</taxon>
        <taxon>Chlorophyta</taxon>
        <taxon>core chlorophytes</taxon>
        <taxon>Trebouxiophyceae</taxon>
        <taxon>Chlorellales</taxon>
        <taxon>Chlorellaceae</taxon>
        <taxon>Chlorella clade</taxon>
        <taxon>Chlorella</taxon>
    </lineage>
</organism>
<evidence type="ECO:0000259" key="4">
    <source>
        <dbReference type="PROSITE" id="PS51910"/>
    </source>
</evidence>
<evidence type="ECO:0000256" key="2">
    <source>
        <dbReference type="ARBA" id="ARBA00040976"/>
    </source>
</evidence>
<dbReference type="SUPFAM" id="SSF51445">
    <property type="entry name" value="(Trans)glycosidases"/>
    <property type="match status" value="1"/>
</dbReference>
<sequence>MPARSQPRTVLGYVTPWNGGGYDFAKRCRCRLTHVTPVWYQLRSSSGVLTLTGGHDVDAGWMAAVRQPCANQANHTARILPRVIFELQGQDVLEAFQQPSTVAGMLAKEAARHGFDGWVFEGWAYWHALGVTQHPQLREAALGLLRQIAAALNPAGRQLVLAVSPLVPAPGRQAQLSERDAEELLAFVDGLSVMTYDYSSAQQPGPNAPLPWVRQNADAFAASADRAPGRPRHKVLLGLNFYGQEFVWKGKLLQKAEPVLASRLLEMLRSHGGSGTGGNEGGIVTSGSEGQAAGQCGGGGSSERLAAAEAHGMGAAVWELGQGLDAFCGLL</sequence>
<dbReference type="GO" id="GO:0012505">
    <property type="term" value="C:endomembrane system"/>
    <property type="evidence" value="ECO:0007669"/>
    <property type="project" value="TreeGrafter"/>
</dbReference>
<dbReference type="STRING" id="3076.A0A2P6TH60"/>
<dbReference type="OrthoDB" id="510386at2759"/>
<dbReference type="InterPro" id="IPR029070">
    <property type="entry name" value="Chitinase_insertion_sf"/>
</dbReference>
<feature type="domain" description="GH18" evidence="4">
    <location>
        <begin position="8"/>
        <end position="331"/>
    </location>
</feature>
<dbReference type="Gene3D" id="3.20.20.80">
    <property type="entry name" value="Glycosidases"/>
    <property type="match status" value="1"/>
</dbReference>
<dbReference type="InterPro" id="IPR011583">
    <property type="entry name" value="Chitinase_II/V-like_cat"/>
</dbReference>
<evidence type="ECO:0000313" key="5">
    <source>
        <dbReference type="EMBL" id="PRW33623.1"/>
    </source>
</evidence>
<dbReference type="EMBL" id="LHPG02000016">
    <property type="protein sequence ID" value="PRW33623.1"/>
    <property type="molecule type" value="Genomic_DNA"/>
</dbReference>
<dbReference type="PANTHER" id="PTHR46066">
    <property type="entry name" value="CHITINASE DOMAIN-CONTAINING PROTEIN 1 FAMILY MEMBER"/>
    <property type="match status" value="1"/>
</dbReference>
<dbReference type="AlphaFoldDB" id="A0A2P6TH60"/>
<dbReference type="InterPro" id="IPR001223">
    <property type="entry name" value="Glyco_hydro18_cat"/>
</dbReference>
<dbReference type="PROSITE" id="PS51910">
    <property type="entry name" value="GH18_2"/>
    <property type="match status" value="1"/>
</dbReference>
<comment type="similarity">
    <text evidence="1">Belongs to the glycosyl hydrolase 18 family.</text>
</comment>
<accession>A0A2P6TH60</accession>
<feature type="compositionally biased region" description="Gly residues" evidence="3">
    <location>
        <begin position="272"/>
        <end position="281"/>
    </location>
</feature>
<gene>
    <name evidence="5" type="ORF">C2E21_7507</name>
</gene>
<reference evidence="5 6" key="1">
    <citation type="journal article" date="2018" name="Plant J.">
        <title>Genome sequences of Chlorella sorokiniana UTEX 1602 and Micractinium conductrix SAG 241.80: implications to maltose excretion by a green alga.</title>
        <authorList>
            <person name="Arriola M.B."/>
            <person name="Velmurugan N."/>
            <person name="Zhang Y."/>
            <person name="Plunkett M.H."/>
            <person name="Hondzo H."/>
            <person name="Barney B.M."/>
        </authorList>
    </citation>
    <scope>NUCLEOTIDE SEQUENCE [LARGE SCALE GENOMIC DNA]</scope>
    <source>
        <strain evidence="6">UTEX 1602</strain>
    </source>
</reference>
<dbReference type="SMART" id="SM00636">
    <property type="entry name" value="Glyco_18"/>
    <property type="match status" value="1"/>
</dbReference>
<dbReference type="GO" id="GO:0008061">
    <property type="term" value="F:chitin binding"/>
    <property type="evidence" value="ECO:0007669"/>
    <property type="project" value="InterPro"/>
</dbReference>
<evidence type="ECO:0000256" key="1">
    <source>
        <dbReference type="ARBA" id="ARBA00009336"/>
    </source>
</evidence>
<evidence type="ECO:0000313" key="6">
    <source>
        <dbReference type="Proteomes" id="UP000239899"/>
    </source>
</evidence>
<dbReference type="Pfam" id="PF00704">
    <property type="entry name" value="Glyco_hydro_18"/>
    <property type="match status" value="1"/>
</dbReference>
<dbReference type="Proteomes" id="UP000239899">
    <property type="component" value="Unassembled WGS sequence"/>
</dbReference>
<feature type="compositionally biased region" description="Low complexity" evidence="3">
    <location>
        <begin position="282"/>
        <end position="294"/>
    </location>
</feature>
<dbReference type="PANTHER" id="PTHR46066:SF2">
    <property type="entry name" value="CHITINASE DOMAIN-CONTAINING PROTEIN 1"/>
    <property type="match status" value="1"/>
</dbReference>
<name>A0A2P6TH60_CHLSO</name>
<dbReference type="GO" id="GO:0070492">
    <property type="term" value="F:oligosaccharide binding"/>
    <property type="evidence" value="ECO:0007669"/>
    <property type="project" value="TreeGrafter"/>
</dbReference>
<dbReference type="GO" id="GO:0005975">
    <property type="term" value="P:carbohydrate metabolic process"/>
    <property type="evidence" value="ECO:0007669"/>
    <property type="project" value="InterPro"/>
</dbReference>
<protein>
    <recommendedName>
        <fullName evidence="2">Chitinase domain-containing protein 1</fullName>
    </recommendedName>
</protein>
<proteinExistence type="inferred from homology"/>
<dbReference type="InterPro" id="IPR017853">
    <property type="entry name" value="GH"/>
</dbReference>
<dbReference type="Gene3D" id="3.10.50.10">
    <property type="match status" value="1"/>
</dbReference>